<protein>
    <submittedName>
        <fullName evidence="2">Uncharacterized protein</fullName>
    </submittedName>
</protein>
<gene>
    <name evidence="2" type="ORF">E1N52_05170</name>
</gene>
<sequence length="84" mass="9598">MPGTGKYWFRAKRYGWGWGLPLTWQGWVVLVAYVLSIALSAVFFEPHGHPFAFAVLVILATLALSAVCWLKGEPPRWRWGKDHE</sequence>
<dbReference type="OrthoDB" id="5422038at2"/>
<keyword evidence="1" id="KW-0812">Transmembrane</keyword>
<evidence type="ECO:0000313" key="3">
    <source>
        <dbReference type="Proteomes" id="UP000295606"/>
    </source>
</evidence>
<feature type="transmembrane region" description="Helical" evidence="1">
    <location>
        <begin position="50"/>
        <end position="70"/>
    </location>
</feature>
<dbReference type="Proteomes" id="UP000295606">
    <property type="component" value="Unassembled WGS sequence"/>
</dbReference>
<evidence type="ECO:0000313" key="2">
    <source>
        <dbReference type="EMBL" id="TDG09906.1"/>
    </source>
</evidence>
<proteinExistence type="predicted"/>
<accession>A0A4R5LJR8</accession>
<comment type="caution">
    <text evidence="2">The sequence shown here is derived from an EMBL/GenBank/DDBJ whole genome shotgun (WGS) entry which is preliminary data.</text>
</comment>
<dbReference type="EMBL" id="SMOD01000003">
    <property type="protein sequence ID" value="TDG09906.1"/>
    <property type="molecule type" value="Genomic_DNA"/>
</dbReference>
<dbReference type="RefSeq" id="WP_133180805.1">
    <property type="nucleotide sequence ID" value="NZ_SMOD01000003.1"/>
</dbReference>
<name>A0A4R5LJR8_9BURK</name>
<reference evidence="2 3" key="1">
    <citation type="submission" date="2019-03" db="EMBL/GenBank/DDBJ databases">
        <title>Paraburkholderia sp. isolated from native Mimosa gymnas in Guartela State Park, Brazil.</title>
        <authorList>
            <person name="Paulitsch F."/>
            <person name="Hungria M."/>
            <person name="Delamuta J.R.M."/>
            <person name="Ribeiro R.A."/>
            <person name="Dall'Agnol R."/>
            <person name="Silva J.S.B."/>
        </authorList>
    </citation>
    <scope>NUCLEOTIDE SEQUENCE [LARGE SCALE GENOMIC DNA]</scope>
    <source>
        <strain evidence="2 3">CNPSo 3008</strain>
    </source>
</reference>
<dbReference type="AlphaFoldDB" id="A0A4R5LJR8"/>
<keyword evidence="1" id="KW-1133">Transmembrane helix</keyword>
<organism evidence="2 3">
    <name type="scientific">Paraburkholderia guartelaensis</name>
    <dbReference type="NCBI Taxonomy" id="2546446"/>
    <lineage>
        <taxon>Bacteria</taxon>
        <taxon>Pseudomonadati</taxon>
        <taxon>Pseudomonadota</taxon>
        <taxon>Betaproteobacteria</taxon>
        <taxon>Burkholderiales</taxon>
        <taxon>Burkholderiaceae</taxon>
        <taxon>Paraburkholderia</taxon>
    </lineage>
</organism>
<feature type="transmembrane region" description="Helical" evidence="1">
    <location>
        <begin position="21"/>
        <end position="44"/>
    </location>
</feature>
<evidence type="ECO:0000256" key="1">
    <source>
        <dbReference type="SAM" id="Phobius"/>
    </source>
</evidence>
<keyword evidence="1" id="KW-0472">Membrane</keyword>